<accession>A0A8J3QMW8</accession>
<sequence length="100" mass="10870">MAHDQRLDGGPLVVAQPRLIPGERPEHLFCLIAHCRHPSTLPAPAPGPAAIRIRGALCDRPDTARIEPIHSDQSGSARLAPRDDPDQSPFLRRSSTVDMV</sequence>
<organism evidence="2 3">
    <name type="scientific">Rugosimonospora africana</name>
    <dbReference type="NCBI Taxonomy" id="556532"/>
    <lineage>
        <taxon>Bacteria</taxon>
        <taxon>Bacillati</taxon>
        <taxon>Actinomycetota</taxon>
        <taxon>Actinomycetes</taxon>
        <taxon>Micromonosporales</taxon>
        <taxon>Micromonosporaceae</taxon>
        <taxon>Rugosimonospora</taxon>
    </lineage>
</organism>
<evidence type="ECO:0000313" key="3">
    <source>
        <dbReference type="Proteomes" id="UP000642748"/>
    </source>
</evidence>
<dbReference type="AlphaFoldDB" id="A0A8J3QMW8"/>
<evidence type="ECO:0000313" key="2">
    <source>
        <dbReference type="EMBL" id="GIH12503.1"/>
    </source>
</evidence>
<proteinExistence type="predicted"/>
<evidence type="ECO:0000256" key="1">
    <source>
        <dbReference type="SAM" id="MobiDB-lite"/>
    </source>
</evidence>
<dbReference type="Proteomes" id="UP000642748">
    <property type="component" value="Unassembled WGS sequence"/>
</dbReference>
<comment type="caution">
    <text evidence="2">The sequence shown here is derived from an EMBL/GenBank/DDBJ whole genome shotgun (WGS) entry which is preliminary data.</text>
</comment>
<keyword evidence="3" id="KW-1185">Reference proteome</keyword>
<dbReference type="EMBL" id="BONZ01000007">
    <property type="protein sequence ID" value="GIH12503.1"/>
    <property type="molecule type" value="Genomic_DNA"/>
</dbReference>
<protein>
    <submittedName>
        <fullName evidence="2">Uncharacterized protein</fullName>
    </submittedName>
</protein>
<feature type="region of interest" description="Disordered" evidence="1">
    <location>
        <begin position="66"/>
        <end position="100"/>
    </location>
</feature>
<reference evidence="2" key="1">
    <citation type="submission" date="2021-01" db="EMBL/GenBank/DDBJ databases">
        <title>Whole genome shotgun sequence of Rugosimonospora africana NBRC 104875.</title>
        <authorList>
            <person name="Komaki H."/>
            <person name="Tamura T."/>
        </authorList>
    </citation>
    <scope>NUCLEOTIDE SEQUENCE</scope>
    <source>
        <strain evidence="2">NBRC 104875</strain>
    </source>
</reference>
<gene>
    <name evidence="2" type="ORF">Raf01_06750</name>
</gene>
<name>A0A8J3QMW8_9ACTN</name>